<accession>A0ABV9HWY2</accession>
<protein>
    <submittedName>
        <fullName evidence="2">Uncharacterized protein</fullName>
    </submittedName>
</protein>
<evidence type="ECO:0000256" key="1">
    <source>
        <dbReference type="SAM" id="SignalP"/>
    </source>
</evidence>
<keyword evidence="3" id="KW-1185">Reference proteome</keyword>
<name>A0ABV9HWY2_9FLAO</name>
<keyword evidence="1" id="KW-0732">Signal</keyword>
<reference evidence="3" key="1">
    <citation type="journal article" date="2019" name="Int. J. Syst. Evol. Microbiol.">
        <title>The Global Catalogue of Microorganisms (GCM) 10K type strain sequencing project: providing services to taxonomists for standard genome sequencing and annotation.</title>
        <authorList>
            <consortium name="The Broad Institute Genomics Platform"/>
            <consortium name="The Broad Institute Genome Sequencing Center for Infectious Disease"/>
            <person name="Wu L."/>
            <person name="Ma J."/>
        </authorList>
    </citation>
    <scope>NUCLEOTIDE SEQUENCE [LARGE SCALE GENOMIC DNA]</scope>
    <source>
        <strain evidence="3">YJ-61-S</strain>
    </source>
</reference>
<sequence>MNTIRFLFFLCLLLLFSNCQNEESSINKNSLASLKAYGISIHDAYGFCGIVYEEIPYSYRSGVWKYIANESIKIAEGPYYNTLIHVTDYGGCPYSYYTDSAAISKWSFWDLKGNPIPSNQRFKNIIQSKDTIWPLINLSN</sequence>
<feature type="signal peptide" evidence="1">
    <location>
        <begin position="1"/>
        <end position="21"/>
    </location>
</feature>
<comment type="caution">
    <text evidence="2">The sequence shown here is derived from an EMBL/GenBank/DDBJ whole genome shotgun (WGS) entry which is preliminary data.</text>
</comment>
<feature type="chain" id="PRO_5046595673" evidence="1">
    <location>
        <begin position="22"/>
        <end position="140"/>
    </location>
</feature>
<evidence type="ECO:0000313" key="2">
    <source>
        <dbReference type="EMBL" id="MFC4634494.1"/>
    </source>
</evidence>
<dbReference type="Proteomes" id="UP001596043">
    <property type="component" value="Unassembled WGS sequence"/>
</dbReference>
<dbReference type="RefSeq" id="WP_379978805.1">
    <property type="nucleotide sequence ID" value="NZ_JBHSFV010000006.1"/>
</dbReference>
<gene>
    <name evidence="2" type="ORF">ACFO3O_11285</name>
</gene>
<evidence type="ECO:0000313" key="3">
    <source>
        <dbReference type="Proteomes" id="UP001596043"/>
    </source>
</evidence>
<proteinExistence type="predicted"/>
<organism evidence="2 3">
    <name type="scientific">Dokdonia ponticola</name>
    <dbReference type="NCBI Taxonomy" id="2041041"/>
    <lineage>
        <taxon>Bacteria</taxon>
        <taxon>Pseudomonadati</taxon>
        <taxon>Bacteroidota</taxon>
        <taxon>Flavobacteriia</taxon>
        <taxon>Flavobacteriales</taxon>
        <taxon>Flavobacteriaceae</taxon>
        <taxon>Dokdonia</taxon>
    </lineage>
</organism>
<dbReference type="EMBL" id="JBHSFV010000006">
    <property type="protein sequence ID" value="MFC4634494.1"/>
    <property type="molecule type" value="Genomic_DNA"/>
</dbReference>